<keyword evidence="2" id="KW-1185">Reference proteome</keyword>
<name>A0ABQ6MQJ6_9STRA</name>
<proteinExistence type="predicted"/>
<protein>
    <recommendedName>
        <fullName evidence="3">SET domain-containing protein</fullName>
    </recommendedName>
</protein>
<dbReference type="EMBL" id="BRYB01000479">
    <property type="protein sequence ID" value="GMI30846.1"/>
    <property type="molecule type" value="Genomic_DNA"/>
</dbReference>
<dbReference type="PANTHER" id="PTHR13271">
    <property type="entry name" value="UNCHARACTERIZED PUTATIVE METHYLTRANSFERASE"/>
    <property type="match status" value="1"/>
</dbReference>
<dbReference type="Proteomes" id="UP001165060">
    <property type="component" value="Unassembled WGS sequence"/>
</dbReference>
<dbReference type="InterPro" id="IPR050600">
    <property type="entry name" value="SETD3_SETD6_MTase"/>
</dbReference>
<dbReference type="CDD" id="cd10527">
    <property type="entry name" value="SET_LSMT"/>
    <property type="match status" value="1"/>
</dbReference>
<evidence type="ECO:0000313" key="1">
    <source>
        <dbReference type="EMBL" id="GMI30846.1"/>
    </source>
</evidence>
<comment type="caution">
    <text evidence="1">The sequence shown here is derived from an EMBL/GenBank/DDBJ whole genome shotgun (WGS) entry which is preliminary data.</text>
</comment>
<gene>
    <name evidence="1" type="ORF">TeGR_g7230</name>
</gene>
<dbReference type="Gene3D" id="3.90.1410.10">
    <property type="entry name" value="set domain protein methyltransferase, domain 1"/>
    <property type="match status" value="1"/>
</dbReference>
<evidence type="ECO:0000313" key="2">
    <source>
        <dbReference type="Proteomes" id="UP001165060"/>
    </source>
</evidence>
<dbReference type="SUPFAM" id="SSF82199">
    <property type="entry name" value="SET domain"/>
    <property type="match status" value="1"/>
</dbReference>
<dbReference type="InterPro" id="IPR046341">
    <property type="entry name" value="SET_dom_sf"/>
</dbReference>
<organism evidence="1 2">
    <name type="scientific">Tetraparma gracilis</name>
    <dbReference type="NCBI Taxonomy" id="2962635"/>
    <lineage>
        <taxon>Eukaryota</taxon>
        <taxon>Sar</taxon>
        <taxon>Stramenopiles</taxon>
        <taxon>Ochrophyta</taxon>
        <taxon>Bolidophyceae</taxon>
        <taxon>Parmales</taxon>
        <taxon>Triparmaceae</taxon>
        <taxon>Tetraparma</taxon>
    </lineage>
</organism>
<accession>A0ABQ6MQJ6</accession>
<sequence length="422" mass="47410">MHEWGRSVMGMEVGPMALATVTRPVPPPGEGTFELRGQVATADISPGAVVIRVPFSSGLTVRAVSQSEILSRLIAPEYWDTLGHEVDGAVVQFDGFDALVFQLLYERSLGAASALKPYIDSLLEVDMSVFPFTWSEDALDYYYPRGPIFDITRGVIDADEEVLRKYMTVFVPKLAIVEREVHLDLYGELRELHFTAEKLTRDLLKWAIISVEARYFGQSGQAYRDGLFPVFESSNFPAPSDPSGSVSCNYRLADWPTGSKRLDYEPSMVCHALKKIKAGEEVTFRYDYGACAQRYLAQYGFANSLTLDATPACFDGGLCECSGFDTTSYGFESAPWDEPGWQLKFNYTEDWETFFTYAYLVETGEIWEEEVGGGLVEWRQRNDTNWELWDGAEDGESGEYYLEEMYGVNDDGRIAVIDETLA</sequence>
<evidence type="ECO:0008006" key="3">
    <source>
        <dbReference type="Google" id="ProtNLM"/>
    </source>
</evidence>
<reference evidence="1 2" key="1">
    <citation type="journal article" date="2023" name="Commun. Biol.">
        <title>Genome analysis of Parmales, the sister group of diatoms, reveals the evolutionary specialization of diatoms from phago-mixotrophs to photoautotrophs.</title>
        <authorList>
            <person name="Ban H."/>
            <person name="Sato S."/>
            <person name="Yoshikawa S."/>
            <person name="Yamada K."/>
            <person name="Nakamura Y."/>
            <person name="Ichinomiya M."/>
            <person name="Sato N."/>
            <person name="Blanc-Mathieu R."/>
            <person name="Endo H."/>
            <person name="Kuwata A."/>
            <person name="Ogata H."/>
        </authorList>
    </citation>
    <scope>NUCLEOTIDE SEQUENCE [LARGE SCALE GENOMIC DNA]</scope>
</reference>